<organism evidence="2 3">
    <name type="scientific">Gramella jeungdoensis</name>
    <dbReference type="NCBI Taxonomy" id="708091"/>
    <lineage>
        <taxon>Bacteria</taxon>
        <taxon>Pseudomonadati</taxon>
        <taxon>Bacteroidota</taxon>
        <taxon>Flavobacteriia</taxon>
        <taxon>Flavobacteriales</taxon>
        <taxon>Flavobacteriaceae</taxon>
        <taxon>Christiangramia</taxon>
    </lineage>
</organism>
<evidence type="ECO:0000259" key="1">
    <source>
        <dbReference type="Pfam" id="PF00884"/>
    </source>
</evidence>
<protein>
    <submittedName>
        <fullName evidence="2">Arylsulfatase</fullName>
    </submittedName>
</protein>
<name>A0A4Y8AX18_9FLAO</name>
<proteinExistence type="predicted"/>
<dbReference type="InterPro" id="IPR000917">
    <property type="entry name" value="Sulfatase_N"/>
</dbReference>
<gene>
    <name evidence="2" type="ORF">E2488_01480</name>
</gene>
<dbReference type="OrthoDB" id="9765065at2"/>
<dbReference type="Gene3D" id="3.40.720.10">
    <property type="entry name" value="Alkaline Phosphatase, subunit A"/>
    <property type="match status" value="1"/>
</dbReference>
<sequence>MRLQNRLFFYLILLLCFQFLYSCQETNKKQAIATNQTKPNIIYILADDLGYGDLSVYGQEKFNTPNIDKLASEGMLFTQHYSGSTVCAPSRSTLMTGQHTGHTPIRGNKEISPEGQHPISDEVVTVAEVLQKQGYTTGIFGKWGLGYPGSEGVPNKQGFDTFYGFNCQRLGHNYYPYHLWDNEEKVVLEGNVGSLENVYAPIKIHEETLKFIEDNKDTPFFAYVASIIPHAELKVPEKYLAKFRGTVEPEKKYKGCDEDCESYKIGGYGSQPEAHAAFAAMVYLLDEQVGEIVDKLEALGLAENTLIIFTSDNGPHMEGGADPNYFNSNGKFKGYKRDLYEGGIRVPMIASWPAKIKKGTTSNHVSAFWDVLPTFAEISNAKISQDIDGISFLPTLLNKPQQTHEFLYWEFHGSKSAQATIINGKWKVLRKVKDKEFLPFEVYNLTIDPEENNDIAAQNPEIIEKALKIFKEESVLSPIQQFRFSE</sequence>
<dbReference type="EMBL" id="SNQI01000001">
    <property type="protein sequence ID" value="TEW76548.1"/>
    <property type="molecule type" value="Genomic_DNA"/>
</dbReference>
<reference evidence="2 3" key="1">
    <citation type="journal article" date="2011" name="J. Microbiol.">
        <title>Gramella jeungdoensis sp. nov., isolated from a solar saltern in Korea.</title>
        <authorList>
            <person name="Joung Y."/>
            <person name="Kim H."/>
            <person name="Jang T."/>
            <person name="Ahn T.S."/>
            <person name="Joh K."/>
        </authorList>
    </citation>
    <scope>NUCLEOTIDE SEQUENCE [LARGE SCALE GENOMIC DNA]</scope>
    <source>
        <strain evidence="2 3">KCTC 23123</strain>
    </source>
</reference>
<keyword evidence="3" id="KW-1185">Reference proteome</keyword>
<dbReference type="AlphaFoldDB" id="A0A4Y8AX18"/>
<accession>A0A4Y8AX18</accession>
<dbReference type="PROSITE" id="PS51257">
    <property type="entry name" value="PROKAR_LIPOPROTEIN"/>
    <property type="match status" value="1"/>
</dbReference>
<evidence type="ECO:0000313" key="2">
    <source>
        <dbReference type="EMBL" id="TEW76548.1"/>
    </source>
</evidence>
<comment type="caution">
    <text evidence="2">The sequence shown here is derived from an EMBL/GenBank/DDBJ whole genome shotgun (WGS) entry which is preliminary data.</text>
</comment>
<dbReference type="Pfam" id="PF00884">
    <property type="entry name" value="Sulfatase"/>
    <property type="match status" value="1"/>
</dbReference>
<dbReference type="CDD" id="cd16145">
    <property type="entry name" value="ARS_like"/>
    <property type="match status" value="1"/>
</dbReference>
<dbReference type="Proteomes" id="UP000298517">
    <property type="component" value="Unassembled WGS sequence"/>
</dbReference>
<evidence type="ECO:0000313" key="3">
    <source>
        <dbReference type="Proteomes" id="UP000298517"/>
    </source>
</evidence>
<dbReference type="InterPro" id="IPR052701">
    <property type="entry name" value="GAG_Ulvan_Degrading_Sulfatases"/>
</dbReference>
<dbReference type="Gene3D" id="3.30.1120.10">
    <property type="match status" value="1"/>
</dbReference>
<dbReference type="PANTHER" id="PTHR43751:SF3">
    <property type="entry name" value="SULFATASE N-TERMINAL DOMAIN-CONTAINING PROTEIN"/>
    <property type="match status" value="1"/>
</dbReference>
<dbReference type="RefSeq" id="WP_134246560.1">
    <property type="nucleotide sequence ID" value="NZ_SNQI01000001.1"/>
</dbReference>
<dbReference type="SUPFAM" id="SSF53649">
    <property type="entry name" value="Alkaline phosphatase-like"/>
    <property type="match status" value="1"/>
</dbReference>
<dbReference type="InterPro" id="IPR017850">
    <property type="entry name" value="Alkaline_phosphatase_core_sf"/>
</dbReference>
<feature type="domain" description="Sulfatase N-terminal" evidence="1">
    <location>
        <begin position="39"/>
        <end position="378"/>
    </location>
</feature>
<dbReference type="PANTHER" id="PTHR43751">
    <property type="entry name" value="SULFATASE"/>
    <property type="match status" value="1"/>
</dbReference>